<evidence type="ECO:0000256" key="2">
    <source>
        <dbReference type="ARBA" id="ARBA00023054"/>
    </source>
</evidence>
<feature type="compositionally biased region" description="Low complexity" evidence="3">
    <location>
        <begin position="132"/>
        <end position="151"/>
    </location>
</feature>
<evidence type="ECO:0000313" key="4">
    <source>
        <dbReference type="EMBL" id="KAL1603434.1"/>
    </source>
</evidence>
<keyword evidence="2" id="KW-0175">Coiled coil</keyword>
<gene>
    <name evidence="4" type="ORF">SLS60_005021</name>
</gene>
<evidence type="ECO:0008006" key="6">
    <source>
        <dbReference type="Google" id="ProtNLM"/>
    </source>
</evidence>
<sequence length="385" mass="39836">MNPLHDILSSIDPSKARIFSTTPPVQRLGTGSPKPATGAQRPPQRPAQPANGTSETSALKRKASNPGDIGQTKVPRKDAPTPLAPTNSARSGSAPAGARSTSTTPTTSMPYRGTAGLGASKPPNPLAKKPSAAGTGQTAAAKAPSSTARPTIPRPAAAPPGAATAPVRKAGGYLAMLQKAKEKDATKPAAPPAKPEPTKIMSKKERDAARLAAKSGGKGKKPLAGPPGRGTDPKTGGATSAVQEKRKPADLGYQGTARPAVKKPADIGYKGTARPAAGASSAARPGATPAAKKKPKPVQDRYAGYADWSDLDDMEDEEEDYDSEGSSDMEAGMWDVEEENAKALKVAKQEDAEALAHENELKRIKQERMRKLAAMNKAAAAKRKY</sequence>
<feature type="region of interest" description="Disordered" evidence="3">
    <location>
        <begin position="1"/>
        <end position="328"/>
    </location>
</feature>
<keyword evidence="5" id="KW-1185">Reference proteome</keyword>
<evidence type="ECO:0000256" key="1">
    <source>
        <dbReference type="ARBA" id="ARBA00006461"/>
    </source>
</evidence>
<dbReference type="InterPro" id="IPR013256">
    <property type="entry name" value="Chromatin_SPT2"/>
</dbReference>
<evidence type="ECO:0000313" key="5">
    <source>
        <dbReference type="Proteomes" id="UP001521785"/>
    </source>
</evidence>
<protein>
    <recommendedName>
        <fullName evidence="6">SPT2 chromatin protein</fullName>
    </recommendedName>
</protein>
<feature type="compositionally biased region" description="Acidic residues" evidence="3">
    <location>
        <begin position="309"/>
        <end position="327"/>
    </location>
</feature>
<organism evidence="4 5">
    <name type="scientific">Paraconiothyrium brasiliense</name>
    <dbReference type="NCBI Taxonomy" id="300254"/>
    <lineage>
        <taxon>Eukaryota</taxon>
        <taxon>Fungi</taxon>
        <taxon>Dikarya</taxon>
        <taxon>Ascomycota</taxon>
        <taxon>Pezizomycotina</taxon>
        <taxon>Dothideomycetes</taxon>
        <taxon>Pleosporomycetidae</taxon>
        <taxon>Pleosporales</taxon>
        <taxon>Massarineae</taxon>
        <taxon>Didymosphaeriaceae</taxon>
        <taxon>Paraconiothyrium</taxon>
    </lineage>
</organism>
<comment type="similarity">
    <text evidence="1">Belongs to the SPT2 family.</text>
</comment>
<evidence type="ECO:0000256" key="3">
    <source>
        <dbReference type="SAM" id="MobiDB-lite"/>
    </source>
</evidence>
<accession>A0ABR3RH12</accession>
<dbReference type="EMBL" id="JAKJXO020000006">
    <property type="protein sequence ID" value="KAL1603434.1"/>
    <property type="molecule type" value="Genomic_DNA"/>
</dbReference>
<feature type="compositionally biased region" description="Low complexity" evidence="3">
    <location>
        <begin position="159"/>
        <end position="168"/>
    </location>
</feature>
<name>A0ABR3RH12_9PLEO</name>
<reference evidence="4 5" key="1">
    <citation type="submission" date="2024-02" db="EMBL/GenBank/DDBJ databases">
        <title>De novo assembly and annotation of 12 fungi associated with fruit tree decline syndrome in Ontario, Canada.</title>
        <authorList>
            <person name="Sulman M."/>
            <person name="Ellouze W."/>
            <person name="Ilyukhin E."/>
        </authorList>
    </citation>
    <scope>NUCLEOTIDE SEQUENCE [LARGE SCALE GENOMIC DNA]</scope>
    <source>
        <strain evidence="4 5">M42-189</strain>
    </source>
</reference>
<comment type="caution">
    <text evidence="4">The sequence shown here is derived from an EMBL/GenBank/DDBJ whole genome shotgun (WGS) entry which is preliminary data.</text>
</comment>
<feature type="compositionally biased region" description="Low complexity" evidence="3">
    <location>
        <begin position="272"/>
        <end position="290"/>
    </location>
</feature>
<dbReference type="SMART" id="SM00784">
    <property type="entry name" value="SPT2"/>
    <property type="match status" value="1"/>
</dbReference>
<feature type="compositionally biased region" description="Low complexity" evidence="3">
    <location>
        <begin position="39"/>
        <end position="50"/>
    </location>
</feature>
<feature type="compositionally biased region" description="Low complexity" evidence="3">
    <location>
        <begin position="88"/>
        <end position="108"/>
    </location>
</feature>
<dbReference type="Proteomes" id="UP001521785">
    <property type="component" value="Unassembled WGS sequence"/>
</dbReference>
<proteinExistence type="inferred from homology"/>